<reference evidence="3" key="1">
    <citation type="journal article" date="2014" name="Nat. Commun.">
        <title>Genome sequence of mungbean and insights into evolution within Vigna species.</title>
        <authorList>
            <person name="Kang Y.J."/>
            <person name="Kim S.K."/>
            <person name="Kim M.Y."/>
            <person name="Lestari P."/>
            <person name="Kim K.H."/>
            <person name="Ha B.K."/>
            <person name="Jun T.H."/>
            <person name="Hwang W.J."/>
            <person name="Lee T."/>
            <person name="Lee J."/>
            <person name="Shim S."/>
            <person name="Yoon M.Y."/>
            <person name="Jang Y.E."/>
            <person name="Han K.S."/>
            <person name="Taeprayoon P."/>
            <person name="Yoon N."/>
            <person name="Somta P."/>
            <person name="Tanya P."/>
            <person name="Kim K.S."/>
            <person name="Gwag J.G."/>
            <person name="Moon J.K."/>
            <person name="Lee Y.H."/>
            <person name="Park B.S."/>
            <person name="Bombarely A."/>
            <person name="Doyle J.J."/>
            <person name="Jackson S.A."/>
            <person name="Schafleitner R."/>
            <person name="Srinives P."/>
            <person name="Varshney R.K."/>
            <person name="Lee S.H."/>
        </authorList>
    </citation>
    <scope>NUCLEOTIDE SEQUENCE [LARGE SCALE GENOMIC DNA]</scope>
    <source>
        <strain evidence="3">cv. VC1973A</strain>
    </source>
</reference>
<dbReference type="AlphaFoldDB" id="A0A1S3UK96"/>
<dbReference type="KEGG" id="vra:106766220"/>
<dbReference type="STRING" id="3916.A0A1S3UK96"/>
<keyword evidence="1" id="KW-0472">Membrane</keyword>
<evidence type="ECO:0000313" key="4">
    <source>
        <dbReference type="RefSeq" id="XP_014506451.2"/>
    </source>
</evidence>
<protein>
    <submittedName>
        <fullName evidence="4">Uncharacterized protein LOC106766220 isoform X1</fullName>
    </submittedName>
</protein>
<feature type="domain" description="TOD1/MUCI70 glycosyltransferase-like" evidence="2">
    <location>
        <begin position="137"/>
        <end position="433"/>
    </location>
</feature>
<dbReference type="InterPro" id="IPR048354">
    <property type="entry name" value="TOD1_MUCI70_glycTrfase_dom"/>
</dbReference>
<organism evidence="3 4">
    <name type="scientific">Vigna radiata var. radiata</name>
    <name type="common">Mung bean</name>
    <name type="synonym">Phaseolus aureus</name>
    <dbReference type="NCBI Taxonomy" id="3916"/>
    <lineage>
        <taxon>Eukaryota</taxon>
        <taxon>Viridiplantae</taxon>
        <taxon>Streptophyta</taxon>
        <taxon>Embryophyta</taxon>
        <taxon>Tracheophyta</taxon>
        <taxon>Spermatophyta</taxon>
        <taxon>Magnoliopsida</taxon>
        <taxon>eudicotyledons</taxon>
        <taxon>Gunneridae</taxon>
        <taxon>Pentapetalae</taxon>
        <taxon>rosids</taxon>
        <taxon>fabids</taxon>
        <taxon>Fabales</taxon>
        <taxon>Fabaceae</taxon>
        <taxon>Papilionoideae</taxon>
        <taxon>50 kb inversion clade</taxon>
        <taxon>NPAAA clade</taxon>
        <taxon>indigoferoid/millettioid clade</taxon>
        <taxon>Phaseoleae</taxon>
        <taxon>Vigna</taxon>
    </lineage>
</organism>
<name>A0A1S3UK96_VIGRR</name>
<dbReference type="GeneID" id="106766220"/>
<reference evidence="4" key="2">
    <citation type="submission" date="2025-08" db="UniProtKB">
        <authorList>
            <consortium name="RefSeq"/>
        </authorList>
    </citation>
    <scope>IDENTIFICATION</scope>
    <source>
        <tissue evidence="4">Leaf</tissue>
    </source>
</reference>
<sequence>MNMSSSHHSFIKFHNQSKNSKQGKSMENLITLTTTKHLFLCLSLLYLFFTYLFLVLYVISTQSKCLFRSDPFHPIQSSSLFSYPSSYGQHKYAISTSRSTCSSPLNFSDYWDVLKEIQNLSRNAECSTRNVRYMQMQGGGDSFGGNLSSHLRFSFFDHQNDSSEVPCGFLKKFPISDSDKIAMEKCESVVVVSAIFNDHDKIRQPRGLGSETLENVCFFMLIDDVTLKGLEYDGLISTYSNGYKIGVWRIVKVTKEDLYEKPAMNGVIPKYLVHRLFPNSQFSVWIDAKLQLMVDPLLLIHSLVISQNADMAISKHPHFVHTMEEAMATARWKKWWDVNALKMQMETYCENGLQPWTPIKMPYSSDVPDSALILRKHGLRSNLFSCLIFNELEAFNPRDQLAFAFVRDHMNPKLKLNMFEVEVLEQVTMEYRHNLKPSDVSFAKKSSMTTKTIRAQPDLLDQNGSCSSKCQQYLATMWGSHQ</sequence>
<evidence type="ECO:0000259" key="2">
    <source>
        <dbReference type="Pfam" id="PF04765"/>
    </source>
</evidence>
<dbReference type="RefSeq" id="XP_014506451.2">
    <property type="nucleotide sequence ID" value="XM_014650965.2"/>
</dbReference>
<feature type="transmembrane region" description="Helical" evidence="1">
    <location>
        <begin position="38"/>
        <end position="59"/>
    </location>
</feature>
<keyword evidence="1" id="KW-0812">Transmembrane</keyword>
<proteinExistence type="predicted"/>
<dbReference type="PANTHER" id="PTHR12956">
    <property type="entry name" value="ALKALINE CERAMIDASE-RELATED"/>
    <property type="match status" value="1"/>
</dbReference>
<gene>
    <name evidence="4" type="primary">LOC106766220</name>
</gene>
<dbReference type="InterPro" id="IPR006852">
    <property type="entry name" value="TOD1_MUCI70"/>
</dbReference>
<keyword evidence="1" id="KW-1133">Transmembrane helix</keyword>
<dbReference type="PANTHER" id="PTHR12956:SF13">
    <property type="entry name" value="ALKALINE CERAMIDASE TOD1"/>
    <property type="match status" value="1"/>
</dbReference>
<dbReference type="Proteomes" id="UP000087766">
    <property type="component" value="Chromosome 7"/>
</dbReference>
<evidence type="ECO:0000256" key="1">
    <source>
        <dbReference type="SAM" id="Phobius"/>
    </source>
</evidence>
<accession>A0A1S3UK96</accession>
<dbReference type="OrthoDB" id="1905162at2759"/>
<evidence type="ECO:0000313" key="3">
    <source>
        <dbReference type="Proteomes" id="UP000087766"/>
    </source>
</evidence>
<keyword evidence="3" id="KW-1185">Reference proteome</keyword>
<dbReference type="Pfam" id="PF04765">
    <property type="entry name" value="TOD1_MUCI70"/>
    <property type="match status" value="1"/>
</dbReference>